<dbReference type="GO" id="GO:0051301">
    <property type="term" value="P:cell division"/>
    <property type="evidence" value="ECO:0007669"/>
    <property type="project" value="UniProtKB-KW"/>
</dbReference>
<keyword evidence="1" id="KW-0812">Transmembrane</keyword>
<dbReference type="GO" id="GO:0005886">
    <property type="term" value="C:plasma membrane"/>
    <property type="evidence" value="ECO:0007669"/>
    <property type="project" value="UniProtKB-SubCell"/>
</dbReference>
<keyword evidence="1" id="KW-0472">Membrane</keyword>
<comment type="similarity">
    <text evidence="1">Belongs to the DrpB family.</text>
</comment>
<dbReference type="AlphaFoldDB" id="A0A089RKN8"/>
<keyword evidence="1" id="KW-1003">Cell membrane</keyword>
<evidence type="ECO:0000313" key="2">
    <source>
        <dbReference type="EMBL" id="AIR07010.1"/>
    </source>
</evidence>
<dbReference type="Proteomes" id="UP000029481">
    <property type="component" value="Chromosome"/>
</dbReference>
<accession>A0A089RKN8</accession>
<gene>
    <name evidence="1" type="primary">drpB</name>
    <name evidence="2" type="ORF">JT31_21010</name>
</gene>
<keyword evidence="1" id="KW-1133">Transmembrane helix</keyword>
<dbReference type="KEGG" id="cnt:JT31_21010"/>
<dbReference type="OrthoDB" id="6561718at2"/>
<feature type="transmembrane region" description="Helical" evidence="1">
    <location>
        <begin position="13"/>
        <end position="34"/>
    </location>
</feature>
<comment type="function">
    <text evidence="1">A non-essential division protein that localizes to the septal ring in low ionic strength medium.</text>
</comment>
<protein>
    <recommendedName>
        <fullName evidence="1">Cell division protein DrpB</fullName>
    </recommendedName>
    <alternativeName>
        <fullName evidence="1">Division ring protein B</fullName>
    </alternativeName>
</protein>
<proteinExistence type="inferred from homology"/>
<dbReference type="InterPro" id="IPR046385">
    <property type="entry name" value="DrpB"/>
</dbReference>
<comment type="subcellular location">
    <subcellularLocation>
        <location evidence="1">Cell inner membrane</location>
        <topology evidence="1">Multi-pass membrane protein</topology>
    </subcellularLocation>
    <text evidence="1">Localizes to the septal ring before constriction, only when cells are grown at low ionic strength.</text>
</comment>
<reference evidence="2 3" key="1">
    <citation type="submission" date="2014-09" db="EMBL/GenBank/DDBJ databases">
        <title>Cedecea neteri SSMD04 Genome Sequencing.</title>
        <authorList>
            <person name="Tan J.-Y."/>
        </authorList>
    </citation>
    <scope>NUCLEOTIDE SEQUENCE [LARGE SCALE GENOMIC DNA]</scope>
    <source>
        <strain evidence="2 3">SSMD04</strain>
    </source>
</reference>
<evidence type="ECO:0000313" key="3">
    <source>
        <dbReference type="Proteomes" id="UP000029481"/>
    </source>
</evidence>
<dbReference type="HAMAP" id="MF_00857">
    <property type="entry name" value="DrpB"/>
    <property type="match status" value="1"/>
</dbReference>
<name>A0A089RKN8_9ENTR</name>
<keyword evidence="1" id="KW-0997">Cell inner membrane</keyword>
<dbReference type="RefSeq" id="WP_038481566.1">
    <property type="nucleotide sequence ID" value="NZ_CP009451.1"/>
</dbReference>
<keyword evidence="1" id="KW-0132">Cell division</keyword>
<evidence type="ECO:0000256" key="1">
    <source>
        <dbReference type="HAMAP-Rule" id="MF_00857"/>
    </source>
</evidence>
<dbReference type="EMBL" id="CP009451">
    <property type="protein sequence ID" value="AIR07010.1"/>
    <property type="molecule type" value="Genomic_DNA"/>
</dbReference>
<sequence>MDAKPTRSPGGKIALWLFYAFCLYIVWAMARYFWVVSGVTSGDLGTFGGKLLGALMGLLVLGSVAAVLGWVAWYTRPRVYPARVRDNRQH</sequence>
<dbReference type="NCBIfam" id="NF038392">
    <property type="entry name" value="div_DrpB_YedR"/>
    <property type="match status" value="1"/>
</dbReference>
<feature type="transmembrane region" description="Helical" evidence="1">
    <location>
        <begin position="54"/>
        <end position="75"/>
    </location>
</feature>
<keyword evidence="3" id="KW-1185">Reference proteome</keyword>
<keyword evidence="1" id="KW-0131">Cell cycle</keyword>
<organism evidence="2 3">
    <name type="scientific">Cedecea neteri</name>
    <dbReference type="NCBI Taxonomy" id="158822"/>
    <lineage>
        <taxon>Bacteria</taxon>
        <taxon>Pseudomonadati</taxon>
        <taxon>Pseudomonadota</taxon>
        <taxon>Gammaproteobacteria</taxon>
        <taxon>Enterobacterales</taxon>
        <taxon>Enterobacteriaceae</taxon>
        <taxon>Cedecea</taxon>
    </lineage>
</organism>